<evidence type="ECO:0000259" key="3">
    <source>
        <dbReference type="PROSITE" id="PS50977"/>
    </source>
</evidence>
<gene>
    <name evidence="4" type="ORF">GLP40_14995</name>
</gene>
<dbReference type="PANTHER" id="PTHR30055">
    <property type="entry name" value="HTH-TYPE TRANSCRIPTIONAL REGULATOR RUTR"/>
    <property type="match status" value="1"/>
</dbReference>
<dbReference type="PRINTS" id="PR00455">
    <property type="entry name" value="HTHTETR"/>
</dbReference>
<dbReference type="InterPro" id="IPR001647">
    <property type="entry name" value="HTH_TetR"/>
</dbReference>
<dbReference type="AlphaFoldDB" id="A0A6I3KYP0"/>
<accession>A0A6I3KYP0</accession>
<proteinExistence type="predicted"/>
<dbReference type="RefSeq" id="WP_154788484.1">
    <property type="nucleotide sequence ID" value="NZ_WMBB01000006.1"/>
</dbReference>
<dbReference type="Gene3D" id="1.10.357.10">
    <property type="entry name" value="Tetracycline Repressor, domain 2"/>
    <property type="match status" value="1"/>
</dbReference>
<dbReference type="Pfam" id="PF17925">
    <property type="entry name" value="TetR_C_20"/>
    <property type="match status" value="1"/>
</dbReference>
<dbReference type="InterPro" id="IPR041642">
    <property type="entry name" value="KstR_C"/>
</dbReference>
<dbReference type="Proteomes" id="UP000432464">
    <property type="component" value="Unassembled WGS sequence"/>
</dbReference>
<dbReference type="SUPFAM" id="SSF46689">
    <property type="entry name" value="Homeodomain-like"/>
    <property type="match status" value="1"/>
</dbReference>
<feature type="DNA-binding region" description="H-T-H motif" evidence="2">
    <location>
        <begin position="42"/>
        <end position="61"/>
    </location>
</feature>
<dbReference type="PANTHER" id="PTHR30055:SF242">
    <property type="entry name" value="HTH-TYPE TRANSCRIPTIONAL REPRESSOR KSTR"/>
    <property type="match status" value="1"/>
</dbReference>
<dbReference type="GO" id="GO:0003700">
    <property type="term" value="F:DNA-binding transcription factor activity"/>
    <property type="evidence" value="ECO:0007669"/>
    <property type="project" value="TreeGrafter"/>
</dbReference>
<dbReference type="Pfam" id="PF00440">
    <property type="entry name" value="TetR_N"/>
    <property type="match status" value="1"/>
</dbReference>
<organism evidence="4 5">
    <name type="scientific">Nocardia aurantiaca</name>
    <dbReference type="NCBI Taxonomy" id="2675850"/>
    <lineage>
        <taxon>Bacteria</taxon>
        <taxon>Bacillati</taxon>
        <taxon>Actinomycetota</taxon>
        <taxon>Actinomycetes</taxon>
        <taxon>Mycobacteriales</taxon>
        <taxon>Nocardiaceae</taxon>
        <taxon>Nocardia</taxon>
    </lineage>
</organism>
<dbReference type="GO" id="GO:0000976">
    <property type="term" value="F:transcription cis-regulatory region binding"/>
    <property type="evidence" value="ECO:0007669"/>
    <property type="project" value="TreeGrafter"/>
</dbReference>
<comment type="caution">
    <text evidence="4">The sequence shown here is derived from an EMBL/GenBank/DDBJ whole genome shotgun (WGS) entry which is preliminary data.</text>
</comment>
<name>A0A6I3KYP0_9NOCA</name>
<sequence length="201" mass="21971">MPRIPEPRTPGRVSTTRQLERQRAILRAAGRLGAEHGLERVQMSEVAHTAGVALGTLYRYYPSKHHLFAAVLDTAVRELPHPAGVSTDPVTGAADFLSRAIGELLRHPHLARAMLVSMNAVRAEKSASPVVAQDYSMPERILAAAGITTPTTEDHRLARLLEQCVYGILTWTTAGNLTTDQAMADVHRACELLLAPWRSSR</sequence>
<dbReference type="InterPro" id="IPR009057">
    <property type="entry name" value="Homeodomain-like_sf"/>
</dbReference>
<dbReference type="PROSITE" id="PS50977">
    <property type="entry name" value="HTH_TETR_2"/>
    <property type="match status" value="1"/>
</dbReference>
<keyword evidence="1 2" id="KW-0238">DNA-binding</keyword>
<dbReference type="EMBL" id="WMBB01000006">
    <property type="protein sequence ID" value="MTE14068.1"/>
    <property type="molecule type" value="Genomic_DNA"/>
</dbReference>
<protein>
    <submittedName>
        <fullName evidence="4">TetR family transcriptional regulator</fullName>
    </submittedName>
</protein>
<reference evidence="4 5" key="1">
    <citation type="submission" date="2019-11" db="EMBL/GenBank/DDBJ databases">
        <title>Nocardia sp. nov. CT2-14 isolated from soil.</title>
        <authorList>
            <person name="Kanchanasin P."/>
            <person name="Tanasupawat S."/>
            <person name="Yuki M."/>
            <person name="Kudo T."/>
        </authorList>
    </citation>
    <scope>NUCLEOTIDE SEQUENCE [LARGE SCALE GENOMIC DNA]</scope>
    <source>
        <strain evidence="4 5">CT2-14</strain>
    </source>
</reference>
<evidence type="ECO:0000313" key="5">
    <source>
        <dbReference type="Proteomes" id="UP000432464"/>
    </source>
</evidence>
<evidence type="ECO:0000313" key="4">
    <source>
        <dbReference type="EMBL" id="MTE14068.1"/>
    </source>
</evidence>
<evidence type="ECO:0000256" key="1">
    <source>
        <dbReference type="ARBA" id="ARBA00023125"/>
    </source>
</evidence>
<feature type="domain" description="HTH tetR-type" evidence="3">
    <location>
        <begin position="19"/>
        <end position="79"/>
    </location>
</feature>
<keyword evidence="5" id="KW-1185">Reference proteome</keyword>
<evidence type="ECO:0000256" key="2">
    <source>
        <dbReference type="PROSITE-ProRule" id="PRU00335"/>
    </source>
</evidence>
<dbReference type="InterPro" id="IPR050109">
    <property type="entry name" value="HTH-type_TetR-like_transc_reg"/>
</dbReference>